<dbReference type="PANTHER" id="PTHR11439">
    <property type="entry name" value="GAG-POL-RELATED RETROTRANSPOSON"/>
    <property type="match status" value="1"/>
</dbReference>
<protein>
    <recommendedName>
        <fullName evidence="1">Reverse transcriptase Ty1/copia-type domain-containing protein</fullName>
    </recommendedName>
</protein>
<organism evidence="2 3">
    <name type="scientific">Ustilago hordei</name>
    <name type="common">Barley covered smut fungus</name>
    <dbReference type="NCBI Taxonomy" id="120017"/>
    <lineage>
        <taxon>Eukaryota</taxon>
        <taxon>Fungi</taxon>
        <taxon>Dikarya</taxon>
        <taxon>Basidiomycota</taxon>
        <taxon>Ustilaginomycotina</taxon>
        <taxon>Ustilaginomycetes</taxon>
        <taxon>Ustilaginales</taxon>
        <taxon>Ustilaginaceae</taxon>
        <taxon>Ustilago</taxon>
    </lineage>
</organism>
<dbReference type="Pfam" id="PF07727">
    <property type="entry name" value="RVT_2"/>
    <property type="match status" value="1"/>
</dbReference>
<accession>I2G2X8</accession>
<feature type="domain" description="Reverse transcriptase Ty1/copia-type" evidence="1">
    <location>
        <begin position="280"/>
        <end position="359"/>
    </location>
</feature>
<evidence type="ECO:0000313" key="2">
    <source>
        <dbReference type="EMBL" id="CCF53521.1"/>
    </source>
</evidence>
<dbReference type="eggNOG" id="KOG0017">
    <property type="taxonomic scope" value="Eukaryota"/>
</dbReference>
<keyword evidence="3" id="KW-1185">Reference proteome</keyword>
<gene>
    <name evidence="2" type="ORF">UHOR_16037</name>
</gene>
<dbReference type="AlphaFoldDB" id="I2G2X8"/>
<evidence type="ECO:0000313" key="3">
    <source>
        <dbReference type="Proteomes" id="UP000006174"/>
    </source>
</evidence>
<dbReference type="PANTHER" id="PTHR11439:SF463">
    <property type="entry name" value="REVERSE TRANSCRIPTASE TY1_COPIA-TYPE DOMAIN-CONTAINING PROTEIN"/>
    <property type="match status" value="1"/>
</dbReference>
<dbReference type="Proteomes" id="UP000006174">
    <property type="component" value="Unassembled WGS sequence"/>
</dbReference>
<dbReference type="EMBL" id="CAGI01000183">
    <property type="protein sequence ID" value="CCF53521.1"/>
    <property type="molecule type" value="Genomic_DNA"/>
</dbReference>
<dbReference type="InterPro" id="IPR013103">
    <property type="entry name" value="RVT_2"/>
</dbReference>
<dbReference type="HOGENOM" id="CLU_645909_0_0_1"/>
<reference evidence="2 3" key="1">
    <citation type="journal article" date="2012" name="Plant Cell">
        <title>Genome comparison of barley and maize smut fungi reveals targeted loss of RNA silencing components and species-specific presence of transposable elements.</title>
        <authorList>
            <person name="Laurie J.D."/>
            <person name="Ali S."/>
            <person name="Linning R."/>
            <person name="Mannhaupt G."/>
            <person name="Wong P."/>
            <person name="Gueldener U."/>
            <person name="Muensterkoetter M."/>
            <person name="Moore R."/>
            <person name="Kahmann R."/>
            <person name="Bakkeren G."/>
            <person name="Schirawski J."/>
        </authorList>
    </citation>
    <scope>NUCLEOTIDE SEQUENCE [LARGE SCALE GENOMIC DNA]</scope>
    <source>
        <strain evidence="3">Uh4875-4</strain>
    </source>
</reference>
<dbReference type="STRING" id="1128400.I2G2X8"/>
<sequence length="425" mass="46840">MPVLAGNSPLLQSYTWVPHDDASEEPEPNDITPPTVRPYSRQCGVELQQSPLDSSSYNHEWDQMMSKIENAGKIVIDLDAITADLCAELDITLSQAKNSTEDPTCVDILTLETPQSDAMASMYDNVSILDLNHAGLVDRISTLGYTALAAMCSGTGMIVISNHHLDQMAFATTVMNGATLIASRQQMQSADGILLEPLSLNEAKAHDDWHQWKEAMDSEMVSMDKMNIFELTSIPMDSKLISVRWVYKLKLNAQHRATRYKAQLVAQGAPVWPAYHSARFYVDDLLIIGSINAWVQLVQQQLLTVFSITDQGSVSHIIGLNIHYNCDTHTLSINQSRYIEGIIMKFGMDQAWAASTPVTDTINTLKPCKGDNASAKEICHYMSIVGSLLWVTQGSRLDIAFAVGQCARFVANPSGEHLTAAKHVL</sequence>
<name>I2G2X8_USTHO</name>
<proteinExistence type="predicted"/>
<evidence type="ECO:0000259" key="1">
    <source>
        <dbReference type="Pfam" id="PF07727"/>
    </source>
</evidence>
<comment type="caution">
    <text evidence="2">The sequence shown here is derived from an EMBL/GenBank/DDBJ whole genome shotgun (WGS) entry which is preliminary data.</text>
</comment>